<evidence type="ECO:0000313" key="1">
    <source>
        <dbReference type="EMBL" id="MQY50114.1"/>
    </source>
</evidence>
<organism evidence="1 2">
    <name type="scientific">Endobacterium cereale</name>
    <dbReference type="NCBI Taxonomy" id="2663029"/>
    <lineage>
        <taxon>Bacteria</taxon>
        <taxon>Pseudomonadati</taxon>
        <taxon>Pseudomonadota</taxon>
        <taxon>Alphaproteobacteria</taxon>
        <taxon>Hyphomicrobiales</taxon>
        <taxon>Rhizobiaceae</taxon>
        <taxon>Endobacterium</taxon>
    </lineage>
</organism>
<evidence type="ECO:0000313" key="2">
    <source>
        <dbReference type="Proteomes" id="UP000435138"/>
    </source>
</evidence>
<keyword evidence="2" id="KW-1185">Reference proteome</keyword>
<reference evidence="1 2" key="1">
    <citation type="submission" date="2019-11" db="EMBL/GenBank/DDBJ databases">
        <title>Genome analysis of Rhizobacterium cereale a novel genus and species isolated from maize roots in North Spain.</title>
        <authorList>
            <person name="Menendez E."/>
            <person name="Flores-Felix J.D."/>
            <person name="Ramirez-Bahena M.-H."/>
            <person name="Igual J.M."/>
            <person name="Garcia-Fraile P."/>
            <person name="Peix A."/>
            <person name="Velazquez E."/>
        </authorList>
    </citation>
    <scope>NUCLEOTIDE SEQUENCE [LARGE SCALE GENOMIC DNA]</scope>
    <source>
        <strain evidence="1 2">RZME27</strain>
    </source>
</reference>
<dbReference type="AlphaFoldDB" id="A0A6A8AGZ9"/>
<name>A0A6A8AGZ9_9HYPH</name>
<proteinExistence type="predicted"/>
<dbReference type="Proteomes" id="UP000435138">
    <property type="component" value="Unassembled WGS sequence"/>
</dbReference>
<comment type="caution">
    <text evidence="1">The sequence shown here is derived from an EMBL/GenBank/DDBJ whole genome shotgun (WGS) entry which is preliminary data.</text>
</comment>
<accession>A0A6A8AGZ9</accession>
<dbReference type="EMBL" id="WIXI01000051">
    <property type="protein sequence ID" value="MQY50114.1"/>
    <property type="molecule type" value="Genomic_DNA"/>
</dbReference>
<sequence>MRMPDSPGRMGRSGLYSAVRHIWRTKDAVALWSLRIVLSESRTCFRVDALAKASLLNWR</sequence>
<protein>
    <submittedName>
        <fullName evidence="1">Uncharacterized protein</fullName>
    </submittedName>
</protein>
<dbReference type="RefSeq" id="WP_153360443.1">
    <property type="nucleotide sequence ID" value="NZ_JAYKOO010000004.1"/>
</dbReference>
<gene>
    <name evidence="1" type="ORF">GAO09_29210</name>
</gene>